<keyword evidence="1" id="KW-0418">Kinase</keyword>
<dbReference type="STRING" id="57577.A0A2K3NDK6"/>
<protein>
    <submittedName>
        <fullName evidence="1">Phosphoglucan water dikinase chloroplastic-like</fullName>
    </submittedName>
</protein>
<dbReference type="EMBL" id="ASHM01019695">
    <property type="protein sequence ID" value="PNY01099.1"/>
    <property type="molecule type" value="Genomic_DNA"/>
</dbReference>
<evidence type="ECO:0000313" key="1">
    <source>
        <dbReference type="EMBL" id="PNY01099.1"/>
    </source>
</evidence>
<organism evidence="1 2">
    <name type="scientific">Trifolium pratense</name>
    <name type="common">Red clover</name>
    <dbReference type="NCBI Taxonomy" id="57577"/>
    <lineage>
        <taxon>Eukaryota</taxon>
        <taxon>Viridiplantae</taxon>
        <taxon>Streptophyta</taxon>
        <taxon>Embryophyta</taxon>
        <taxon>Tracheophyta</taxon>
        <taxon>Spermatophyta</taxon>
        <taxon>Magnoliopsida</taxon>
        <taxon>eudicotyledons</taxon>
        <taxon>Gunneridae</taxon>
        <taxon>Pentapetalae</taxon>
        <taxon>rosids</taxon>
        <taxon>fabids</taxon>
        <taxon>Fabales</taxon>
        <taxon>Fabaceae</taxon>
        <taxon>Papilionoideae</taxon>
        <taxon>50 kb inversion clade</taxon>
        <taxon>NPAAA clade</taxon>
        <taxon>Hologalegina</taxon>
        <taxon>IRL clade</taxon>
        <taxon>Trifolieae</taxon>
        <taxon>Trifolium</taxon>
    </lineage>
</organism>
<sequence length="98" mass="11287">MAWRCCLAGVSKRFYADSEFPVCRKIHPCLLSFKPVFTASIPPTRIRDIAHGNDIPHDLKQVDFSCFSFSKYFFIFSMKLNYYGYPLLPLLLESGPKS</sequence>
<dbReference type="PANTHER" id="PTHR47453">
    <property type="entry name" value="PHOSPHOGLUCAN, WATER DIKINASE, CHLOROPLASTIC"/>
    <property type="match status" value="1"/>
</dbReference>
<dbReference type="GO" id="GO:0016301">
    <property type="term" value="F:kinase activity"/>
    <property type="evidence" value="ECO:0007669"/>
    <property type="project" value="UniProtKB-KW"/>
</dbReference>
<accession>A0A2K3NDK6</accession>
<gene>
    <name evidence="1" type="ORF">L195_g024387</name>
</gene>
<proteinExistence type="predicted"/>
<name>A0A2K3NDK6_TRIPR</name>
<comment type="caution">
    <text evidence="1">The sequence shown here is derived from an EMBL/GenBank/DDBJ whole genome shotgun (WGS) entry which is preliminary data.</text>
</comment>
<keyword evidence="1" id="KW-0808">Transferase</keyword>
<dbReference type="AlphaFoldDB" id="A0A2K3NDK6"/>
<dbReference type="PANTHER" id="PTHR47453:SF1">
    <property type="entry name" value="PHOSPHOGLUCAN, WATER DIKINASE, CHLOROPLASTIC"/>
    <property type="match status" value="1"/>
</dbReference>
<dbReference type="Proteomes" id="UP000236291">
    <property type="component" value="Unassembled WGS sequence"/>
</dbReference>
<evidence type="ECO:0000313" key="2">
    <source>
        <dbReference type="Proteomes" id="UP000236291"/>
    </source>
</evidence>
<reference evidence="1 2" key="2">
    <citation type="journal article" date="2017" name="Front. Plant Sci.">
        <title>Gene Classification and Mining of Molecular Markers Useful in Red Clover (Trifolium pratense) Breeding.</title>
        <authorList>
            <person name="Istvanek J."/>
            <person name="Dluhosova J."/>
            <person name="Dluhos P."/>
            <person name="Patkova L."/>
            <person name="Nedelnik J."/>
            <person name="Repkova J."/>
        </authorList>
    </citation>
    <scope>NUCLEOTIDE SEQUENCE [LARGE SCALE GENOMIC DNA]</scope>
    <source>
        <strain evidence="2">cv. Tatra</strain>
        <tissue evidence="1">Young leaves</tissue>
    </source>
</reference>
<reference evidence="1 2" key="1">
    <citation type="journal article" date="2014" name="Am. J. Bot.">
        <title>Genome assembly and annotation for red clover (Trifolium pratense; Fabaceae).</title>
        <authorList>
            <person name="Istvanek J."/>
            <person name="Jaros M."/>
            <person name="Krenek A."/>
            <person name="Repkova J."/>
        </authorList>
    </citation>
    <scope>NUCLEOTIDE SEQUENCE [LARGE SCALE GENOMIC DNA]</scope>
    <source>
        <strain evidence="2">cv. Tatra</strain>
        <tissue evidence="1">Young leaves</tissue>
    </source>
</reference>